<evidence type="ECO:0000313" key="1">
    <source>
        <dbReference type="EMBL" id="RIA78908.1"/>
    </source>
</evidence>
<proteinExistence type="predicted"/>
<accession>A0A397RYY4</accession>
<sequence length="185" mass="21321">MERHILVDCKEIKVEVIEVKEAVRHIIEAHEKSGIKRNTQNTLEKFLDTQILSQEKKKAKIDVALIKLFICYFTKHAFANQILNWLNAITTYSSLLENKIEEKNLIKDSIILLENQESNLADCFFSLAQLGYKGVGIVQSQFVCISTTVAAIWQQMIQIPEISTMLKKNKHSKQKSSEIRMSQLR</sequence>
<gene>
    <name evidence="1" type="ORF">C1645_842081</name>
</gene>
<dbReference type="EMBL" id="QKYT01001841">
    <property type="protein sequence ID" value="RIA78908.1"/>
    <property type="molecule type" value="Genomic_DNA"/>
</dbReference>
<organism evidence="1 2">
    <name type="scientific">Glomus cerebriforme</name>
    <dbReference type="NCBI Taxonomy" id="658196"/>
    <lineage>
        <taxon>Eukaryota</taxon>
        <taxon>Fungi</taxon>
        <taxon>Fungi incertae sedis</taxon>
        <taxon>Mucoromycota</taxon>
        <taxon>Glomeromycotina</taxon>
        <taxon>Glomeromycetes</taxon>
        <taxon>Glomerales</taxon>
        <taxon>Glomeraceae</taxon>
        <taxon>Glomus</taxon>
    </lineage>
</organism>
<dbReference type="Proteomes" id="UP000265703">
    <property type="component" value="Unassembled WGS sequence"/>
</dbReference>
<comment type="caution">
    <text evidence="1">The sequence shown here is derived from an EMBL/GenBank/DDBJ whole genome shotgun (WGS) entry which is preliminary data.</text>
</comment>
<dbReference type="AlphaFoldDB" id="A0A397RYY4"/>
<protein>
    <submittedName>
        <fullName evidence="1">Uncharacterized protein</fullName>
    </submittedName>
</protein>
<keyword evidence="2" id="KW-1185">Reference proteome</keyword>
<name>A0A397RYY4_9GLOM</name>
<evidence type="ECO:0000313" key="2">
    <source>
        <dbReference type="Proteomes" id="UP000265703"/>
    </source>
</evidence>
<reference evidence="1 2" key="1">
    <citation type="submission" date="2018-06" db="EMBL/GenBank/DDBJ databases">
        <title>Comparative genomics reveals the genomic features of Rhizophagus irregularis, R. cerebriforme, R. diaphanum and Gigaspora rosea, and their symbiotic lifestyle signature.</title>
        <authorList>
            <person name="Morin E."/>
            <person name="San Clemente H."/>
            <person name="Chen E.C.H."/>
            <person name="De La Providencia I."/>
            <person name="Hainaut M."/>
            <person name="Kuo A."/>
            <person name="Kohler A."/>
            <person name="Murat C."/>
            <person name="Tang N."/>
            <person name="Roy S."/>
            <person name="Loubradou J."/>
            <person name="Henrissat B."/>
            <person name="Grigoriev I.V."/>
            <person name="Corradi N."/>
            <person name="Roux C."/>
            <person name="Martin F.M."/>
        </authorList>
    </citation>
    <scope>NUCLEOTIDE SEQUENCE [LARGE SCALE GENOMIC DNA]</scope>
    <source>
        <strain evidence="1 2">DAOM 227022</strain>
    </source>
</reference>